<evidence type="ECO:0000313" key="2">
    <source>
        <dbReference type="EMBL" id="DAD70067.1"/>
    </source>
</evidence>
<evidence type="ECO:0000256" key="1">
    <source>
        <dbReference type="SAM" id="Phobius"/>
    </source>
</evidence>
<keyword evidence="1" id="KW-0472">Membrane</keyword>
<sequence length="45" mass="5617">MLQKLKALLLFLIFYKNYYMNVNLGQYFLYIFNIFLIKKYLVSRN</sequence>
<reference evidence="2" key="1">
    <citation type="journal article" date="2021" name="Proc. Natl. Acad. Sci. U.S.A.">
        <title>A Catalog of Tens of Thousands of Viruses from Human Metagenomes Reveals Hidden Associations with Chronic Diseases.</title>
        <authorList>
            <person name="Tisza M.J."/>
            <person name="Buck C.B."/>
        </authorList>
    </citation>
    <scope>NUCLEOTIDE SEQUENCE</scope>
    <source>
        <strain evidence="2">Ct6F13</strain>
    </source>
</reference>
<keyword evidence="1" id="KW-0812">Transmembrane</keyword>
<feature type="transmembrane region" description="Helical" evidence="1">
    <location>
        <begin position="18"/>
        <end position="37"/>
    </location>
</feature>
<name>A0A8S5LJQ3_9CAUD</name>
<protein>
    <submittedName>
        <fullName evidence="2">Uncharacterized protein</fullName>
    </submittedName>
</protein>
<proteinExistence type="predicted"/>
<accession>A0A8S5LJQ3</accession>
<dbReference type="EMBL" id="BK015859">
    <property type="protein sequence ID" value="DAD70067.1"/>
    <property type="molecule type" value="Genomic_DNA"/>
</dbReference>
<keyword evidence="1" id="KW-1133">Transmembrane helix</keyword>
<organism evidence="2">
    <name type="scientific">Myoviridae sp. ct6F13</name>
    <dbReference type="NCBI Taxonomy" id="2827602"/>
    <lineage>
        <taxon>Viruses</taxon>
        <taxon>Duplodnaviria</taxon>
        <taxon>Heunggongvirae</taxon>
        <taxon>Uroviricota</taxon>
        <taxon>Caudoviricetes</taxon>
    </lineage>
</organism>